<evidence type="ECO:0000313" key="1">
    <source>
        <dbReference type="EMBL" id="KAJ1134024.1"/>
    </source>
</evidence>
<dbReference type="EMBL" id="JANPWB010000010">
    <property type="protein sequence ID" value="KAJ1134024.1"/>
    <property type="molecule type" value="Genomic_DNA"/>
</dbReference>
<dbReference type="AlphaFoldDB" id="A0AAV7Q1E8"/>
<organism evidence="1 2">
    <name type="scientific">Pleurodeles waltl</name>
    <name type="common">Iberian ribbed newt</name>
    <dbReference type="NCBI Taxonomy" id="8319"/>
    <lineage>
        <taxon>Eukaryota</taxon>
        <taxon>Metazoa</taxon>
        <taxon>Chordata</taxon>
        <taxon>Craniata</taxon>
        <taxon>Vertebrata</taxon>
        <taxon>Euteleostomi</taxon>
        <taxon>Amphibia</taxon>
        <taxon>Batrachia</taxon>
        <taxon>Caudata</taxon>
        <taxon>Salamandroidea</taxon>
        <taxon>Salamandridae</taxon>
        <taxon>Pleurodelinae</taxon>
        <taxon>Pleurodeles</taxon>
    </lineage>
</organism>
<keyword evidence="2" id="KW-1185">Reference proteome</keyword>
<comment type="caution">
    <text evidence="1">The sequence shown here is derived from an EMBL/GenBank/DDBJ whole genome shotgun (WGS) entry which is preliminary data.</text>
</comment>
<reference evidence="1" key="1">
    <citation type="journal article" date="2022" name="bioRxiv">
        <title>Sequencing and chromosome-scale assembly of the giantPleurodeles waltlgenome.</title>
        <authorList>
            <person name="Brown T."/>
            <person name="Elewa A."/>
            <person name="Iarovenko S."/>
            <person name="Subramanian E."/>
            <person name="Araus A.J."/>
            <person name="Petzold A."/>
            <person name="Susuki M."/>
            <person name="Suzuki K.-i.T."/>
            <person name="Hayashi T."/>
            <person name="Toyoda A."/>
            <person name="Oliveira C."/>
            <person name="Osipova E."/>
            <person name="Leigh N.D."/>
            <person name="Simon A."/>
            <person name="Yun M.H."/>
        </authorList>
    </citation>
    <scope>NUCLEOTIDE SEQUENCE</scope>
    <source>
        <strain evidence="1">20211129_DDA</strain>
        <tissue evidence="1">Liver</tissue>
    </source>
</reference>
<evidence type="ECO:0000313" key="2">
    <source>
        <dbReference type="Proteomes" id="UP001066276"/>
    </source>
</evidence>
<dbReference type="Proteomes" id="UP001066276">
    <property type="component" value="Chromosome 6"/>
</dbReference>
<feature type="non-terminal residue" evidence="1">
    <location>
        <position position="1"/>
    </location>
</feature>
<accession>A0AAV7Q1E8</accession>
<sequence>QGRTQRPRRDHHALGSPLRVSLHTTDTTTGLSVEEALCGLTAVLQKGRLGALLLTPAKAGHRGLDVNTTPTGALLRGSLHTTDTTAGLSGE</sequence>
<protein>
    <submittedName>
        <fullName evidence="1">Uncharacterized protein</fullName>
    </submittedName>
</protein>
<gene>
    <name evidence="1" type="ORF">NDU88_000490</name>
</gene>
<proteinExistence type="predicted"/>
<feature type="non-terminal residue" evidence="1">
    <location>
        <position position="91"/>
    </location>
</feature>
<name>A0AAV7Q1E8_PLEWA</name>